<accession>A0AAV1EI24</accession>
<dbReference type="GO" id="GO:0000977">
    <property type="term" value="F:RNA polymerase II transcription regulatory region sequence-specific DNA binding"/>
    <property type="evidence" value="ECO:0007669"/>
    <property type="project" value="TreeGrafter"/>
</dbReference>
<dbReference type="PROSITE" id="PS00028">
    <property type="entry name" value="ZINC_FINGER_C2H2_1"/>
    <property type="match status" value="9"/>
</dbReference>
<dbReference type="Proteomes" id="UP001178508">
    <property type="component" value="Unassembled WGS sequence"/>
</dbReference>
<evidence type="ECO:0000256" key="9">
    <source>
        <dbReference type="ARBA" id="ARBA00023242"/>
    </source>
</evidence>
<proteinExistence type="predicted"/>
<keyword evidence="2" id="KW-0479">Metal-binding</keyword>
<evidence type="ECO:0000256" key="10">
    <source>
        <dbReference type="PROSITE-ProRule" id="PRU00042"/>
    </source>
</evidence>
<feature type="domain" description="C2H2-type" evidence="12">
    <location>
        <begin position="422"/>
        <end position="449"/>
    </location>
</feature>
<keyword evidence="7" id="KW-0238">DNA-binding</keyword>
<evidence type="ECO:0000256" key="4">
    <source>
        <dbReference type="ARBA" id="ARBA00022771"/>
    </source>
</evidence>
<keyword evidence="14" id="KW-1185">Reference proteome</keyword>
<dbReference type="InterPro" id="IPR036236">
    <property type="entry name" value="Znf_C2H2_sf"/>
</dbReference>
<keyword evidence="8" id="KW-0804">Transcription</keyword>
<dbReference type="FunFam" id="3.30.160.60:FF:000875">
    <property type="entry name" value="zinc finger protein 236 isoform X7"/>
    <property type="match status" value="1"/>
</dbReference>
<feature type="domain" description="C2H2-type" evidence="12">
    <location>
        <begin position="559"/>
        <end position="586"/>
    </location>
</feature>
<feature type="domain" description="C2H2-type" evidence="12">
    <location>
        <begin position="615"/>
        <end position="642"/>
    </location>
</feature>
<dbReference type="PANTHER" id="PTHR24379">
    <property type="entry name" value="KRAB AND ZINC FINGER DOMAIN-CONTAINING"/>
    <property type="match status" value="1"/>
</dbReference>
<dbReference type="GO" id="GO:0000981">
    <property type="term" value="F:DNA-binding transcription factor activity, RNA polymerase II-specific"/>
    <property type="evidence" value="ECO:0007669"/>
    <property type="project" value="TreeGrafter"/>
</dbReference>
<feature type="domain" description="C2H2-type" evidence="12">
    <location>
        <begin position="478"/>
        <end position="501"/>
    </location>
</feature>
<dbReference type="SMART" id="SM00355">
    <property type="entry name" value="ZnF_C2H2"/>
    <property type="match status" value="12"/>
</dbReference>
<feature type="domain" description="C2H2-type" evidence="12">
    <location>
        <begin position="450"/>
        <end position="477"/>
    </location>
</feature>
<evidence type="ECO:0000313" key="13">
    <source>
        <dbReference type="EMBL" id="CAJ1048233.1"/>
    </source>
</evidence>
<dbReference type="Pfam" id="PF00096">
    <property type="entry name" value="zf-C2H2"/>
    <property type="match status" value="6"/>
</dbReference>
<feature type="domain" description="C2H2-type" evidence="12">
    <location>
        <begin position="671"/>
        <end position="698"/>
    </location>
</feature>
<dbReference type="AlphaFoldDB" id="A0AAV1EI24"/>
<dbReference type="FunFam" id="3.30.160.60:FF:001443">
    <property type="entry name" value="Zinc finger protein 668"/>
    <property type="match status" value="1"/>
</dbReference>
<dbReference type="FunFam" id="3.30.160.60:FF:000030">
    <property type="entry name" value="Zinc finger protein 628"/>
    <property type="match status" value="1"/>
</dbReference>
<name>A0AAV1EI24_XYRNO</name>
<feature type="compositionally biased region" description="Polar residues" evidence="11">
    <location>
        <begin position="230"/>
        <end position="243"/>
    </location>
</feature>
<sequence length="700" mass="79550">MSRAQTLRGFVSERLAAASREILTVVDRIVSEYEEEASGFRLEIDRQKKQLDVLLQAQATLKKAGLKRRRIIRTSEEDGYKDEEEEEDSAGTSSGGRFKRRKPGRSQISETQNHVDLRIRIIEDPQIDVLSNSILEKCPVLKLKCPPGLQEKGFLDLLRSSFPQLCGNDKHFDILTSDKKRRLLPLSLKKVTPEGIHRKISGTEWRKWPIYVRLKTQNETQTRKGDADPLQTQDNSSEVSLSLTREKTKFQESSPILEGDGCREEVWHRSTSNQPNTEIREANENFCGVPEPYEGSHASSAAKSKTDYSDHIDDGQERREVGESDGDWKPDKDDEELKDSDSELWSEATKKQRSRQSGVEETDNSDALTCKVCGALQLSEVTLIKHASSHVDDPRSLCGVCGDLSESPEAFREHLVRNHKTEDCHICGESFCSSLTFNEHVAAHSGERPYGCDLCPDKFALQVSLENHQKLHETGKPHKCHTCNKTFELRSQLKAHRMTHTHLCGVCGKSLSDYRSLSRHKMTHVQRRPHSCQVCGKSFKLLGTLRQHEKIHTDRERSYLCDVCCKMFLTSKQLHIHMRSHTNEKPYHCGECGKGFTTKGSLTIHMRVHTGETPYRCPDCGWSFKRKVHLDNHMTVHSGLKPFVCGICGKACARKRYLKVHMRTHNGERPYKCTLCDKAFTQGHCLKTHMKSHLGAEAAK</sequence>
<evidence type="ECO:0000256" key="8">
    <source>
        <dbReference type="ARBA" id="ARBA00023163"/>
    </source>
</evidence>
<evidence type="ECO:0000256" key="3">
    <source>
        <dbReference type="ARBA" id="ARBA00022737"/>
    </source>
</evidence>
<feature type="compositionally biased region" description="Acidic residues" evidence="11">
    <location>
        <begin position="333"/>
        <end position="344"/>
    </location>
</feature>
<dbReference type="GO" id="GO:0008270">
    <property type="term" value="F:zinc ion binding"/>
    <property type="evidence" value="ECO:0007669"/>
    <property type="project" value="UniProtKB-KW"/>
</dbReference>
<dbReference type="FunFam" id="3.30.160.60:FF:002343">
    <property type="entry name" value="Zinc finger protein 33A"/>
    <property type="match status" value="1"/>
</dbReference>
<dbReference type="FunFam" id="3.30.160.60:FF:001289">
    <property type="entry name" value="Zinc finger protein 574"/>
    <property type="match status" value="1"/>
</dbReference>
<evidence type="ECO:0000256" key="2">
    <source>
        <dbReference type="ARBA" id="ARBA00022723"/>
    </source>
</evidence>
<evidence type="ECO:0000256" key="6">
    <source>
        <dbReference type="ARBA" id="ARBA00023015"/>
    </source>
</evidence>
<feature type="domain" description="C2H2-type" evidence="12">
    <location>
        <begin position="587"/>
        <end position="614"/>
    </location>
</feature>
<keyword evidence="9" id="KW-0539">Nucleus</keyword>
<dbReference type="PROSITE" id="PS50157">
    <property type="entry name" value="ZINC_FINGER_C2H2_2"/>
    <property type="match status" value="10"/>
</dbReference>
<feature type="domain" description="C2H2-type" evidence="12">
    <location>
        <begin position="530"/>
        <end position="557"/>
    </location>
</feature>
<evidence type="ECO:0000256" key="1">
    <source>
        <dbReference type="ARBA" id="ARBA00004123"/>
    </source>
</evidence>
<keyword evidence="4 10" id="KW-0863">Zinc-finger</keyword>
<evidence type="ECO:0000256" key="5">
    <source>
        <dbReference type="ARBA" id="ARBA00022833"/>
    </source>
</evidence>
<feature type="domain" description="C2H2-type" evidence="12">
    <location>
        <begin position="502"/>
        <end position="529"/>
    </location>
</feature>
<feature type="domain" description="C2H2-type" evidence="12">
    <location>
        <begin position="643"/>
        <end position="670"/>
    </location>
</feature>
<feature type="region of interest" description="Disordered" evidence="11">
    <location>
        <begin position="218"/>
        <end position="361"/>
    </location>
</feature>
<dbReference type="EMBL" id="CAUIWU010000006">
    <property type="protein sequence ID" value="CAJ1048233.1"/>
    <property type="molecule type" value="Genomic_DNA"/>
</dbReference>
<feature type="compositionally biased region" description="Basic and acidic residues" evidence="11">
    <location>
        <begin position="304"/>
        <end position="332"/>
    </location>
</feature>
<dbReference type="Gene3D" id="3.30.160.60">
    <property type="entry name" value="Classic Zinc Finger"/>
    <property type="match status" value="11"/>
</dbReference>
<dbReference type="InterPro" id="IPR013087">
    <property type="entry name" value="Znf_C2H2_type"/>
</dbReference>
<evidence type="ECO:0000256" key="11">
    <source>
        <dbReference type="SAM" id="MobiDB-lite"/>
    </source>
</evidence>
<protein>
    <submittedName>
        <fullName evidence="13">Zinc finger protein 260-like isoform X2</fullName>
    </submittedName>
</protein>
<comment type="caution">
    <text evidence="13">The sequence shown here is derived from an EMBL/GenBank/DDBJ whole genome shotgun (WGS) entry which is preliminary data.</text>
</comment>
<keyword evidence="6" id="KW-0805">Transcription regulation</keyword>
<keyword evidence="3" id="KW-0677">Repeat</keyword>
<reference evidence="13" key="1">
    <citation type="submission" date="2023-08" db="EMBL/GenBank/DDBJ databases">
        <authorList>
            <person name="Alioto T."/>
            <person name="Alioto T."/>
            <person name="Gomez Garrido J."/>
        </authorList>
    </citation>
    <scope>NUCLEOTIDE SEQUENCE</scope>
</reference>
<feature type="compositionally biased region" description="Acidic residues" evidence="11">
    <location>
        <begin position="79"/>
        <end position="89"/>
    </location>
</feature>
<feature type="region of interest" description="Disordered" evidence="11">
    <location>
        <begin position="78"/>
        <end position="110"/>
    </location>
</feature>
<gene>
    <name evidence="13" type="ORF">XNOV1_A017364</name>
</gene>
<dbReference type="FunFam" id="3.30.160.60:FF:000446">
    <property type="entry name" value="Zinc finger protein"/>
    <property type="match status" value="2"/>
</dbReference>
<keyword evidence="5" id="KW-0862">Zinc</keyword>
<dbReference type="PANTHER" id="PTHR24379:SF127">
    <property type="entry name" value="BLOODY FINGERS-RELATED"/>
    <property type="match status" value="1"/>
</dbReference>
<evidence type="ECO:0000313" key="14">
    <source>
        <dbReference type="Proteomes" id="UP001178508"/>
    </source>
</evidence>
<comment type="subcellular location">
    <subcellularLocation>
        <location evidence="1">Nucleus</location>
    </subcellularLocation>
</comment>
<dbReference type="SUPFAM" id="SSF57667">
    <property type="entry name" value="beta-beta-alpha zinc fingers"/>
    <property type="match status" value="6"/>
</dbReference>
<evidence type="ECO:0000259" key="12">
    <source>
        <dbReference type="PROSITE" id="PS50157"/>
    </source>
</evidence>
<evidence type="ECO:0000256" key="7">
    <source>
        <dbReference type="ARBA" id="ARBA00023125"/>
    </source>
</evidence>
<organism evidence="13 14">
    <name type="scientific">Xyrichtys novacula</name>
    <name type="common">Pearly razorfish</name>
    <name type="synonym">Hemipteronotus novacula</name>
    <dbReference type="NCBI Taxonomy" id="13765"/>
    <lineage>
        <taxon>Eukaryota</taxon>
        <taxon>Metazoa</taxon>
        <taxon>Chordata</taxon>
        <taxon>Craniata</taxon>
        <taxon>Vertebrata</taxon>
        <taxon>Euteleostomi</taxon>
        <taxon>Actinopterygii</taxon>
        <taxon>Neopterygii</taxon>
        <taxon>Teleostei</taxon>
        <taxon>Neoteleostei</taxon>
        <taxon>Acanthomorphata</taxon>
        <taxon>Eupercaria</taxon>
        <taxon>Labriformes</taxon>
        <taxon>Labridae</taxon>
        <taxon>Xyrichtys</taxon>
    </lineage>
</organism>
<dbReference type="GO" id="GO:0005634">
    <property type="term" value="C:nucleus"/>
    <property type="evidence" value="ECO:0007669"/>
    <property type="project" value="UniProtKB-SubCell"/>
</dbReference>